<evidence type="ECO:0000256" key="4">
    <source>
        <dbReference type="ARBA" id="ARBA00022679"/>
    </source>
</evidence>
<keyword evidence="3" id="KW-0816">Tricarboxylic acid cycle</keyword>
<dbReference type="InterPro" id="IPR002020">
    <property type="entry name" value="Citrate_synthase"/>
</dbReference>
<comment type="similarity">
    <text evidence="2 6 8">Belongs to the citrate synthase family.</text>
</comment>
<comment type="pathway">
    <text evidence="1">Carbohydrate metabolism; tricarboxylic acid cycle.</text>
</comment>
<dbReference type="SUPFAM" id="SSF48256">
    <property type="entry name" value="Citrate synthase"/>
    <property type="match status" value="1"/>
</dbReference>
<dbReference type="NCBIfam" id="TIGR01800">
    <property type="entry name" value="cit_synth_II"/>
    <property type="match status" value="1"/>
</dbReference>
<keyword evidence="4 6" id="KW-0808">Transferase</keyword>
<organism evidence="9 10">
    <name type="scientific">miscellaneous Crenarchaeota group-1 archaeon SG8-32-3</name>
    <dbReference type="NCBI Taxonomy" id="1685125"/>
    <lineage>
        <taxon>Archaea</taxon>
        <taxon>Candidatus Bathyarchaeota</taxon>
        <taxon>MCG-1</taxon>
    </lineage>
</organism>
<dbReference type="InterPro" id="IPR011278">
    <property type="entry name" value="2-MeCitrate/Citrate_synth_II"/>
</dbReference>
<gene>
    <name evidence="9" type="ORF">AC478_03200</name>
</gene>
<protein>
    <recommendedName>
        <fullName evidence="6 8">Citrate synthase</fullName>
        <ecNumber evidence="6">2.3.3.16</ecNumber>
    </recommendedName>
</protein>
<dbReference type="PATRIC" id="fig|1685125.3.peg.110"/>
<dbReference type="UniPathway" id="UPA00223"/>
<dbReference type="EMBL" id="LFWV01000040">
    <property type="protein sequence ID" value="KON31203.1"/>
    <property type="molecule type" value="Genomic_DNA"/>
</dbReference>
<dbReference type="GO" id="GO:0036440">
    <property type="term" value="F:citrate synthase activity"/>
    <property type="evidence" value="ECO:0007669"/>
    <property type="project" value="UniProtKB-EC"/>
</dbReference>
<dbReference type="GO" id="GO:0006099">
    <property type="term" value="P:tricarboxylic acid cycle"/>
    <property type="evidence" value="ECO:0007669"/>
    <property type="project" value="UniProtKB-UniPathway"/>
</dbReference>
<feature type="active site" evidence="7">
    <location>
        <position position="263"/>
    </location>
</feature>
<dbReference type="EC" id="2.3.3.16" evidence="6"/>
<evidence type="ECO:0000256" key="5">
    <source>
        <dbReference type="ARBA" id="ARBA00049288"/>
    </source>
</evidence>
<feature type="active site" evidence="7">
    <location>
        <position position="314"/>
    </location>
</feature>
<dbReference type="PANTHER" id="PTHR11739">
    <property type="entry name" value="CITRATE SYNTHASE"/>
    <property type="match status" value="1"/>
</dbReference>
<accession>A0A0M0BRH7</accession>
<dbReference type="PIRSF" id="PIRSF001369">
    <property type="entry name" value="Citrate_synth"/>
    <property type="match status" value="1"/>
</dbReference>
<evidence type="ECO:0000256" key="1">
    <source>
        <dbReference type="ARBA" id="ARBA00005163"/>
    </source>
</evidence>
<dbReference type="Gene3D" id="1.10.580.10">
    <property type="entry name" value="Citrate Synthase, domain 1"/>
    <property type="match status" value="1"/>
</dbReference>
<evidence type="ECO:0000256" key="7">
    <source>
        <dbReference type="PIRSR" id="PIRSR001369-1"/>
    </source>
</evidence>
<dbReference type="GO" id="GO:0005975">
    <property type="term" value="P:carbohydrate metabolic process"/>
    <property type="evidence" value="ECO:0007669"/>
    <property type="project" value="TreeGrafter"/>
</dbReference>
<dbReference type="PROSITE" id="PS00480">
    <property type="entry name" value="CITRATE_SYNTHASE"/>
    <property type="match status" value="1"/>
</dbReference>
<reference evidence="10" key="1">
    <citation type="submission" date="2015-06" db="EMBL/GenBank/DDBJ databases">
        <title>New insights into the roles of widespread benthic archaea in carbon and nitrogen cycling.</title>
        <authorList>
            <person name="Lazar C.S."/>
            <person name="Baker B.J."/>
            <person name="Seitz K.W."/>
            <person name="Hyde A.S."/>
            <person name="Dick G.J."/>
            <person name="Hinrichs K.-U."/>
            <person name="Teske A.P."/>
        </authorList>
    </citation>
    <scope>NUCLEOTIDE SEQUENCE [LARGE SCALE GENOMIC DNA]</scope>
</reference>
<dbReference type="PANTHER" id="PTHR11739:SF4">
    <property type="entry name" value="CITRATE SYNTHASE, PEROXISOMAL"/>
    <property type="match status" value="1"/>
</dbReference>
<name>A0A0M0BRH7_9ARCH</name>
<dbReference type="InterPro" id="IPR016143">
    <property type="entry name" value="Citrate_synth-like_sm_a-sub"/>
</dbReference>
<dbReference type="Gene3D" id="1.10.230.10">
    <property type="entry name" value="Cytochrome P450-Terp, domain 2"/>
    <property type="match status" value="1"/>
</dbReference>
<dbReference type="PRINTS" id="PR00143">
    <property type="entry name" value="CITRTSNTHASE"/>
</dbReference>
<dbReference type="GO" id="GO:0005829">
    <property type="term" value="C:cytosol"/>
    <property type="evidence" value="ECO:0007669"/>
    <property type="project" value="TreeGrafter"/>
</dbReference>
<evidence type="ECO:0000256" key="2">
    <source>
        <dbReference type="ARBA" id="ARBA00010566"/>
    </source>
</evidence>
<evidence type="ECO:0000313" key="10">
    <source>
        <dbReference type="Proteomes" id="UP000054016"/>
    </source>
</evidence>
<evidence type="ECO:0000313" key="9">
    <source>
        <dbReference type="EMBL" id="KON31203.1"/>
    </source>
</evidence>
<dbReference type="InterPro" id="IPR036969">
    <property type="entry name" value="Citrate_synthase_sf"/>
</dbReference>
<dbReference type="Proteomes" id="UP000054016">
    <property type="component" value="Unassembled WGS sequence"/>
</dbReference>
<comment type="caution">
    <text evidence="9">The sequence shown here is derived from an EMBL/GenBank/DDBJ whole genome shotgun (WGS) entry which is preliminary data.</text>
</comment>
<evidence type="ECO:0000256" key="3">
    <source>
        <dbReference type="ARBA" id="ARBA00022532"/>
    </source>
</evidence>
<evidence type="ECO:0000256" key="8">
    <source>
        <dbReference type="RuleBase" id="RU000441"/>
    </source>
</evidence>
<evidence type="ECO:0000256" key="6">
    <source>
        <dbReference type="PIRNR" id="PIRNR001369"/>
    </source>
</evidence>
<comment type="catalytic activity">
    <reaction evidence="5 6">
        <text>oxaloacetate + acetyl-CoA + H2O = citrate + CoA + H(+)</text>
        <dbReference type="Rhea" id="RHEA:16845"/>
        <dbReference type="ChEBI" id="CHEBI:15377"/>
        <dbReference type="ChEBI" id="CHEBI:15378"/>
        <dbReference type="ChEBI" id="CHEBI:16452"/>
        <dbReference type="ChEBI" id="CHEBI:16947"/>
        <dbReference type="ChEBI" id="CHEBI:57287"/>
        <dbReference type="ChEBI" id="CHEBI:57288"/>
        <dbReference type="EC" id="2.3.3.16"/>
    </reaction>
</comment>
<dbReference type="InterPro" id="IPR019810">
    <property type="entry name" value="Citrate_synthase_AS"/>
</dbReference>
<sequence>MTNNHDRVVTRGLRGVAAAETKISFVDPLGALYYLGYNIDALVERVCYEEVVYLLLYGKLPSKNQLDALKLQLVAEMNLPEAVINSIKSFPLNSHPMEVLRTEISHLSMYDPDPDSTSEKVKIRRAIRLVAKVPTLVATLHRLRTKQQLVAPKEEAGLAENFLYLFRGQPADTEEKEAIDRFMTLHADHGFNASTFAARVAASTSSDMYSAVTCAVGTLKGPLHGGASEKVMYMLDDINTEEEVEDYIQGMLDDQKKIMGFGHRVYRTEDPRTKHLKEIAGNLCHRTKTMNLYNLCIRIERVVHEKKKIFPNVDFYAAVTLNALGVPFQFFTPFFASSRISGWTAHVIEQYKDAVLLRPSSSYVGKYGRPFIPIKKR</sequence>
<dbReference type="Pfam" id="PF00285">
    <property type="entry name" value="Citrate_synt"/>
    <property type="match status" value="1"/>
</dbReference>
<proteinExistence type="inferred from homology"/>
<dbReference type="AlphaFoldDB" id="A0A0M0BRH7"/>
<dbReference type="InterPro" id="IPR016142">
    <property type="entry name" value="Citrate_synth-like_lrg_a-sub"/>
</dbReference>
<dbReference type="InterPro" id="IPR024176">
    <property type="entry name" value="Citrate_synthase_bac-typ"/>
</dbReference>